<dbReference type="OrthoDB" id="5432325at2"/>
<comment type="caution">
    <text evidence="3">The sequence shown here is derived from an EMBL/GenBank/DDBJ whole genome shotgun (WGS) entry which is preliminary data.</text>
</comment>
<dbReference type="RefSeq" id="WP_136850999.1">
    <property type="nucleotide sequence ID" value="NZ_SWCI01000001.1"/>
</dbReference>
<evidence type="ECO:0000313" key="3">
    <source>
        <dbReference type="EMBL" id="TKB51439.1"/>
    </source>
</evidence>
<evidence type="ECO:0000256" key="1">
    <source>
        <dbReference type="SAM" id="MobiDB-lite"/>
    </source>
</evidence>
<dbReference type="Proteomes" id="UP000305674">
    <property type="component" value="Unassembled WGS sequence"/>
</dbReference>
<sequence>MSYLLDAVGREKQQQGLLDPALAAPLAPKRALPWHFGWPLVGAVLGAGLGWLAASLQPAPEPEPAVTQELAVIRQLTMPVPVSWEPVAETEPQYVYQSGGDPSQPELTEAEFKAQVLSQDSLAAESASASPAVRQQETTAEPANAKLLAAFERAVADLQLDPQVAAETGPDPEVSAESLQEATSPPPSQPQAEVPKLGTLPWNFQKRLPDINITAHVYSSDAGNRWLRANGRELQEGDSIAEGVTLKEIRPNEVVLEMAGQVFSVPALGQL</sequence>
<dbReference type="InterPro" id="IPR032389">
    <property type="entry name" value="GspB_C"/>
</dbReference>
<feature type="region of interest" description="Disordered" evidence="1">
    <location>
        <begin position="165"/>
        <end position="195"/>
    </location>
</feature>
<accession>A0A4U1BJ51</accession>
<dbReference type="Pfam" id="PF16537">
    <property type="entry name" value="T2SSB"/>
    <property type="match status" value="1"/>
</dbReference>
<reference evidence="3 4" key="1">
    <citation type="submission" date="2019-04" db="EMBL/GenBank/DDBJ databases">
        <authorList>
            <person name="Hwang J.C."/>
        </authorList>
    </citation>
    <scope>NUCLEOTIDE SEQUENCE [LARGE SCALE GENOMIC DNA]</scope>
    <source>
        <strain evidence="3 4">IMCC35001</strain>
    </source>
</reference>
<evidence type="ECO:0000259" key="2">
    <source>
        <dbReference type="Pfam" id="PF16537"/>
    </source>
</evidence>
<proteinExistence type="predicted"/>
<keyword evidence="4" id="KW-1185">Reference proteome</keyword>
<dbReference type="GO" id="GO:0015627">
    <property type="term" value="C:type II protein secretion system complex"/>
    <property type="evidence" value="ECO:0007669"/>
    <property type="project" value="InterPro"/>
</dbReference>
<dbReference type="EMBL" id="SWCI01000001">
    <property type="protein sequence ID" value="TKB51439.1"/>
    <property type="molecule type" value="Genomic_DNA"/>
</dbReference>
<name>A0A4U1BJ51_9GAMM</name>
<organism evidence="3 4">
    <name type="scientific">Ferrimonas sediminicola</name>
    <dbReference type="NCBI Taxonomy" id="2569538"/>
    <lineage>
        <taxon>Bacteria</taxon>
        <taxon>Pseudomonadati</taxon>
        <taxon>Pseudomonadota</taxon>
        <taxon>Gammaproteobacteria</taxon>
        <taxon>Alteromonadales</taxon>
        <taxon>Ferrimonadaceae</taxon>
        <taxon>Ferrimonas</taxon>
    </lineage>
</organism>
<gene>
    <name evidence="3" type="ORF">FCL40_02475</name>
</gene>
<dbReference type="AlphaFoldDB" id="A0A4U1BJ51"/>
<protein>
    <recommendedName>
        <fullName evidence="2">Type II secretion system protein GspB C-terminal domain-containing protein</fullName>
    </recommendedName>
</protein>
<evidence type="ECO:0000313" key="4">
    <source>
        <dbReference type="Proteomes" id="UP000305674"/>
    </source>
</evidence>
<feature type="domain" description="Type II secretion system protein GspB C-terminal" evidence="2">
    <location>
        <begin position="208"/>
        <end position="267"/>
    </location>
</feature>